<feature type="domain" description="Porphyranase beta-sandwich" evidence="3">
    <location>
        <begin position="420"/>
        <end position="522"/>
    </location>
</feature>
<dbReference type="Gene3D" id="2.60.120.1200">
    <property type="match status" value="1"/>
</dbReference>
<dbReference type="EMBL" id="FTOB01000004">
    <property type="protein sequence ID" value="SIS85796.1"/>
    <property type="molecule type" value="Genomic_DNA"/>
</dbReference>
<protein>
    <submittedName>
        <fullName evidence="5">Por secretion system C-terminal sorting domain-containing protein</fullName>
    </submittedName>
</protein>
<evidence type="ECO:0000256" key="1">
    <source>
        <dbReference type="ARBA" id="ARBA00022729"/>
    </source>
</evidence>
<dbReference type="InterPro" id="IPR026444">
    <property type="entry name" value="Secre_tail"/>
</dbReference>
<accession>A0ABY1KW87</accession>
<dbReference type="Gene3D" id="2.60.40.1180">
    <property type="entry name" value="Golgi alpha-mannosidase II"/>
    <property type="match status" value="1"/>
</dbReference>
<name>A0ABY1KW87_9FLAO</name>
<dbReference type="InterPro" id="IPR041224">
    <property type="entry name" value="BPA_C"/>
</dbReference>
<dbReference type="Gene3D" id="3.20.20.80">
    <property type="entry name" value="Glycosidases"/>
    <property type="match status" value="1"/>
</dbReference>
<keyword evidence="6" id="KW-1185">Reference proteome</keyword>
<evidence type="ECO:0000313" key="5">
    <source>
        <dbReference type="EMBL" id="SIS85796.1"/>
    </source>
</evidence>
<sequence>MLIFFDIYSIKLTPMKLFYFTAKLSLTFCLCLMFTSLYSQGEVTIDHKTKRVVNGESFFKRKKYFNIHQLTDPDDPDFKKFKTTYGMADSYRGGRLLDSPMKKGRNGNFPAVNKRFTGVRSVEDRFASGFPNDFFYDGEADYSKVDMTDYIDRLTNYIRDYYRYEEEQVPKYIEPLNEPMVHAVDFYPEGRATPKKYLSEKINIINTRVSEFHRELGKKIHATPELANMKVAGYASAFPMFESNDFRLWTNRYKRFIDIAGKDVDVFSLHLYDGVGVNNSGGRRSGSNVEAILDMVETYSKLKLNTVKPIAVTEYGRLVADRPGWPGDGVSNYDPVENSQALRSQMHMAMSFIERGGDIVYSIPFTMAKTPPTAKYSKSGLWNRVSRNPDVWEYTPRVKFFEIWKNVRGKRVQINSSNIDVQAQAFVNKKKLYVVLNNLNDETQTVDLNLLNKSGLQGVAIKRLKVFLDRPAEITQHSQDTAPKKVSLEYGESVVLTYTFDTEIALNNTITSKKYYADSYLKAIEANKKLVFNFKNVTAKTGVATIRVSIGRAHAKNRRPKIYVNHRQVDYSGDVVRGYDQGTRSSFFGTLEIPVAMDRLKSDGKNVRVEVEFPDQGGHVSSVVLQVENYTDARNTAAMGMGEADGLLSDENDKVRVYPNPVNENSLIRVEVKTETKDPSVQISMRDMSGKLVYRESFDKGPIQIPTAKFREGIYFMNIASEGTTVSKKIIIE</sequence>
<proteinExistence type="predicted"/>
<dbReference type="Pfam" id="PF18962">
    <property type="entry name" value="Por_Secre_tail"/>
    <property type="match status" value="1"/>
</dbReference>
<dbReference type="Pfam" id="PF18040">
    <property type="entry name" value="BPA_C"/>
    <property type="match status" value="1"/>
</dbReference>
<dbReference type="InterPro" id="IPR017853">
    <property type="entry name" value="GH"/>
</dbReference>
<dbReference type="Pfam" id="PF18206">
    <property type="entry name" value="Porphyrn_cat_1"/>
    <property type="match status" value="1"/>
</dbReference>
<gene>
    <name evidence="5" type="ORF">SAMN05421766_104422</name>
</gene>
<feature type="domain" description="Secretion system C-terminal sorting" evidence="4">
    <location>
        <begin position="657"/>
        <end position="732"/>
    </location>
</feature>
<feature type="domain" description="Beta-porphyranase A C-terminal" evidence="2">
    <location>
        <begin position="532"/>
        <end position="627"/>
    </location>
</feature>
<organism evidence="5 6">
    <name type="scientific">Zobellia uliginosa</name>
    <dbReference type="NCBI Taxonomy" id="143224"/>
    <lineage>
        <taxon>Bacteria</taxon>
        <taxon>Pseudomonadati</taxon>
        <taxon>Bacteroidota</taxon>
        <taxon>Flavobacteriia</taxon>
        <taxon>Flavobacteriales</taxon>
        <taxon>Flavobacteriaceae</taxon>
        <taxon>Zobellia</taxon>
    </lineage>
</organism>
<reference evidence="5 6" key="1">
    <citation type="submission" date="2017-01" db="EMBL/GenBank/DDBJ databases">
        <authorList>
            <person name="Varghese N."/>
            <person name="Submissions S."/>
        </authorList>
    </citation>
    <scope>NUCLEOTIDE SEQUENCE [LARGE SCALE GENOMIC DNA]</scope>
    <source>
        <strain evidence="5 6">DSM 2061</strain>
    </source>
</reference>
<dbReference type="Proteomes" id="UP000185728">
    <property type="component" value="Unassembled WGS sequence"/>
</dbReference>
<keyword evidence="1" id="KW-0732">Signal</keyword>
<dbReference type="CDD" id="cd21510">
    <property type="entry name" value="agarase_cat"/>
    <property type="match status" value="1"/>
</dbReference>
<dbReference type="InterPro" id="IPR013780">
    <property type="entry name" value="Glyco_hydro_b"/>
</dbReference>
<evidence type="ECO:0000259" key="4">
    <source>
        <dbReference type="Pfam" id="PF18962"/>
    </source>
</evidence>
<evidence type="ECO:0000259" key="2">
    <source>
        <dbReference type="Pfam" id="PF18040"/>
    </source>
</evidence>
<evidence type="ECO:0000313" key="6">
    <source>
        <dbReference type="Proteomes" id="UP000185728"/>
    </source>
</evidence>
<dbReference type="InterPro" id="IPR040527">
    <property type="entry name" value="Beta-sand_Porphyrn"/>
</dbReference>
<dbReference type="SUPFAM" id="SSF51445">
    <property type="entry name" value="(Trans)glycosidases"/>
    <property type="match status" value="1"/>
</dbReference>
<comment type="caution">
    <text evidence="5">The sequence shown here is derived from an EMBL/GenBank/DDBJ whole genome shotgun (WGS) entry which is preliminary data.</text>
</comment>
<dbReference type="NCBIfam" id="TIGR04183">
    <property type="entry name" value="Por_Secre_tail"/>
    <property type="match status" value="1"/>
</dbReference>
<evidence type="ECO:0000259" key="3">
    <source>
        <dbReference type="Pfam" id="PF18206"/>
    </source>
</evidence>